<evidence type="ECO:0000256" key="5">
    <source>
        <dbReference type="ARBA" id="ARBA00022832"/>
    </source>
</evidence>
<accession>A0A2S7X8Z6</accession>
<comment type="catalytic activity">
    <reaction evidence="10">
        <text>a 2,3-saturated acyl-CoA + NAD(+) = a (2E)-enoyl-CoA + NADH + H(+)</text>
        <dbReference type="Rhea" id="RHEA:18177"/>
        <dbReference type="ChEBI" id="CHEBI:15378"/>
        <dbReference type="ChEBI" id="CHEBI:57540"/>
        <dbReference type="ChEBI" id="CHEBI:57945"/>
        <dbReference type="ChEBI" id="CHEBI:58856"/>
        <dbReference type="ChEBI" id="CHEBI:65111"/>
        <dbReference type="EC" id="1.3.1.44"/>
    </reaction>
</comment>
<dbReference type="Pfam" id="PF12242">
    <property type="entry name" value="Eno-Rase_NADH_b"/>
    <property type="match status" value="1"/>
</dbReference>
<evidence type="ECO:0000256" key="4">
    <source>
        <dbReference type="ARBA" id="ARBA00022516"/>
    </source>
</evidence>
<dbReference type="EC" id="1.3.1.44" evidence="3"/>
<evidence type="ECO:0000256" key="9">
    <source>
        <dbReference type="ARBA" id="ARBA00023160"/>
    </source>
</evidence>
<evidence type="ECO:0000313" key="16">
    <source>
        <dbReference type="Proteomes" id="UP000239273"/>
    </source>
</evidence>
<dbReference type="GO" id="GO:0050343">
    <property type="term" value="F:trans-2-enoyl-CoA reductase (NADH) activity"/>
    <property type="evidence" value="ECO:0007669"/>
    <property type="project" value="UniProtKB-EC"/>
</dbReference>
<evidence type="ECO:0000259" key="11">
    <source>
        <dbReference type="Pfam" id="PF07055"/>
    </source>
</evidence>
<evidence type="ECO:0000256" key="10">
    <source>
        <dbReference type="ARBA" id="ARBA00048302"/>
    </source>
</evidence>
<feature type="domain" description="Trans-2-enoyl-CoA reductase-like NAD(P)H binding" evidence="13">
    <location>
        <begin position="6"/>
        <end position="80"/>
    </location>
</feature>
<keyword evidence="5" id="KW-0276">Fatty acid metabolism</keyword>
<organism evidence="15 16">
    <name type="scientific">Aliivibrio sifiae</name>
    <dbReference type="NCBI Taxonomy" id="566293"/>
    <lineage>
        <taxon>Bacteria</taxon>
        <taxon>Pseudomonadati</taxon>
        <taxon>Pseudomonadota</taxon>
        <taxon>Gammaproteobacteria</taxon>
        <taxon>Vibrionales</taxon>
        <taxon>Vibrionaceae</taxon>
        <taxon>Aliivibrio</taxon>
    </lineage>
</organism>
<comment type="subunit">
    <text evidence="2">Monomer.</text>
</comment>
<sequence>MSDIKIIKGVVAANCHPLGCKEQVRQQIKDVKNLPQINNAPKNVLVLGGSSGLGLASRISLAFGGRANTLNVSYERPPTESDTGTAGYHNNLAFQHFAKEEGLIAEDFIGDAFSLEMRTKVINYIRQNFGKIDCLVYSLATGIRPKPNGEGKWKSELKTIDSPFTGNFISFEPEMMLPVTLEPANNDEIEATVKVMGGEDWEEWVEVLKEADVLDTDFKTIAYSYIGSEVTYPVYFGGTLGKAKEHLHQTADLLDTKLSDINGHAYVAVCKAIVSKASVFIPGLSTYVLALMKELKERGEDETAIQHMHRIMQGYLYNPNGTPTDDQRLIRADNFELNPEVQNKIKEMIKNINSSNYKDPSVGDYEGYRKEFSQINGFEIEGVDYK</sequence>
<proteinExistence type="predicted"/>
<evidence type="ECO:0000256" key="1">
    <source>
        <dbReference type="ARBA" id="ARBA00005189"/>
    </source>
</evidence>
<dbReference type="NCBIfam" id="NF043048">
    <property type="entry name" value="EnoyACPredFabV"/>
    <property type="match status" value="1"/>
</dbReference>
<gene>
    <name evidence="14" type="primary">fabV2</name>
    <name evidence="15" type="ORF">BTO23_16080</name>
    <name evidence="14" type="ORF">GCM10007855_01020</name>
</gene>
<dbReference type="InterPro" id="IPR050048">
    <property type="entry name" value="FabV-like_NADH_b"/>
</dbReference>
<reference evidence="14" key="4">
    <citation type="submission" date="2023-01" db="EMBL/GenBank/DDBJ databases">
        <title>Draft genome sequence of Aliivibrio sifiae strain NBRC 105001.</title>
        <authorList>
            <person name="Sun Q."/>
            <person name="Mori K."/>
        </authorList>
    </citation>
    <scope>NUCLEOTIDE SEQUENCE</scope>
    <source>
        <strain evidence="14">NBRC 105001</strain>
    </source>
</reference>
<dbReference type="Gene3D" id="3.40.50.720">
    <property type="entry name" value="NAD(P)-binding Rossmann-like Domain"/>
    <property type="match status" value="1"/>
</dbReference>
<dbReference type="AlphaFoldDB" id="A0A2S7X8Z6"/>
<dbReference type="EMBL" id="MSCP01000002">
    <property type="protein sequence ID" value="PQJ87616.1"/>
    <property type="molecule type" value="Genomic_DNA"/>
</dbReference>
<dbReference type="PANTHER" id="PTHR37480">
    <property type="entry name" value="ENOYL-[ACYL-CARRIER-PROTEIN] REDUCTASE [NADH]"/>
    <property type="match status" value="1"/>
</dbReference>
<evidence type="ECO:0000256" key="7">
    <source>
        <dbReference type="ARBA" id="ARBA00023027"/>
    </source>
</evidence>
<dbReference type="Proteomes" id="UP001156660">
    <property type="component" value="Unassembled WGS sequence"/>
</dbReference>
<evidence type="ECO:0000313" key="15">
    <source>
        <dbReference type="EMBL" id="PQJ87616.1"/>
    </source>
</evidence>
<dbReference type="Proteomes" id="UP000239273">
    <property type="component" value="Unassembled WGS sequence"/>
</dbReference>
<feature type="domain" description="Trans-2-enoyl-CoA reductase catalytic" evidence="12">
    <location>
        <begin position="83"/>
        <end position="317"/>
    </location>
</feature>
<dbReference type="Pfam" id="PF07055">
    <property type="entry name" value="Eno-Rase_FAD_bd"/>
    <property type="match status" value="1"/>
</dbReference>
<dbReference type="InterPro" id="IPR036291">
    <property type="entry name" value="NAD(P)-bd_dom_sf"/>
</dbReference>
<dbReference type="NCBIfam" id="NF010177">
    <property type="entry name" value="PRK13656.1"/>
    <property type="match status" value="1"/>
</dbReference>
<reference evidence="14" key="1">
    <citation type="journal article" date="2014" name="Int. J. Syst. Evol. Microbiol.">
        <title>Complete genome of a new Firmicutes species belonging to the dominant human colonic microbiota ('Ruminococcus bicirculans') reveals two chromosomes and a selective capacity to utilize plant glucans.</title>
        <authorList>
            <consortium name="NISC Comparative Sequencing Program"/>
            <person name="Wegmann U."/>
            <person name="Louis P."/>
            <person name="Goesmann A."/>
            <person name="Henrissat B."/>
            <person name="Duncan S.H."/>
            <person name="Flint H.J."/>
        </authorList>
    </citation>
    <scope>NUCLEOTIDE SEQUENCE</scope>
    <source>
        <strain evidence="14">NBRC 105001</strain>
    </source>
</reference>
<keyword evidence="17" id="KW-1185">Reference proteome</keyword>
<comment type="pathway">
    <text evidence="1">Lipid metabolism.</text>
</comment>
<evidence type="ECO:0000256" key="6">
    <source>
        <dbReference type="ARBA" id="ARBA00023002"/>
    </source>
</evidence>
<dbReference type="InterPro" id="IPR024910">
    <property type="entry name" value="Enoyl-CoA_Rdtase_cat_dom"/>
</dbReference>
<protein>
    <recommendedName>
        <fullName evidence="3">trans-2-enoyl-CoA reductase (NAD(+))</fullName>
        <ecNumber evidence="3">1.3.1.44</ecNumber>
    </recommendedName>
</protein>
<evidence type="ECO:0000313" key="17">
    <source>
        <dbReference type="Proteomes" id="UP001156660"/>
    </source>
</evidence>
<keyword evidence="4" id="KW-0444">Lipid biosynthesis</keyword>
<keyword evidence="9" id="KW-0275">Fatty acid biosynthesis</keyword>
<evidence type="ECO:0000256" key="2">
    <source>
        <dbReference type="ARBA" id="ARBA00011245"/>
    </source>
</evidence>
<evidence type="ECO:0000256" key="3">
    <source>
        <dbReference type="ARBA" id="ARBA00011983"/>
    </source>
</evidence>
<dbReference type="GO" id="GO:0004318">
    <property type="term" value="F:enoyl-[acyl-carrier-protein] reductase (NADH) activity"/>
    <property type="evidence" value="ECO:0007669"/>
    <property type="project" value="UniProtKB-ARBA"/>
</dbReference>
<dbReference type="InterPro" id="IPR024906">
    <property type="entry name" value="Eno_Rdtase_FAD-bd_dom"/>
</dbReference>
<dbReference type="GO" id="GO:0051287">
    <property type="term" value="F:NAD binding"/>
    <property type="evidence" value="ECO:0007669"/>
    <property type="project" value="TreeGrafter"/>
</dbReference>
<reference evidence="15 16" key="2">
    <citation type="submission" date="2016-12" db="EMBL/GenBank/DDBJ databases">
        <title>Diversity of luminous bacteria.</title>
        <authorList>
            <person name="Yoshizawa S."/>
            <person name="Kogure K."/>
        </authorList>
    </citation>
    <scope>NUCLEOTIDE SEQUENCE [LARGE SCALE GENOMIC DNA]</scope>
    <source>
        <strain evidence="15 16">NBRC 105001</strain>
    </source>
</reference>
<evidence type="ECO:0000259" key="13">
    <source>
        <dbReference type="Pfam" id="PF12242"/>
    </source>
</evidence>
<comment type="caution">
    <text evidence="15">The sequence shown here is derived from an EMBL/GenBank/DDBJ whole genome shotgun (WGS) entry which is preliminary data.</text>
</comment>
<dbReference type="OrthoDB" id="9802260at2"/>
<reference evidence="17" key="3">
    <citation type="journal article" date="2019" name="Int. J. Syst. Evol. Microbiol.">
        <title>The Global Catalogue of Microorganisms (GCM) 10K type strain sequencing project: providing services to taxonomists for standard genome sequencing and annotation.</title>
        <authorList>
            <consortium name="The Broad Institute Genomics Platform"/>
            <consortium name="The Broad Institute Genome Sequencing Center for Infectious Disease"/>
            <person name="Wu L."/>
            <person name="Ma J."/>
        </authorList>
    </citation>
    <scope>NUCLEOTIDE SEQUENCE [LARGE SCALE GENOMIC DNA]</scope>
    <source>
        <strain evidence="17">NBRC 105001</strain>
    </source>
</reference>
<name>A0A2S7X8Z6_9GAMM</name>
<feature type="domain" description="Enoyl reductase FAD binding" evidence="11">
    <location>
        <begin position="324"/>
        <end position="386"/>
    </location>
</feature>
<dbReference type="PANTHER" id="PTHR37480:SF1">
    <property type="entry name" value="ENOYL-[ACYL-CARRIER-PROTEIN] REDUCTASE [NADH]"/>
    <property type="match status" value="1"/>
</dbReference>
<keyword evidence="6" id="KW-0560">Oxidoreductase</keyword>
<dbReference type="EMBL" id="BSOU01000001">
    <property type="protein sequence ID" value="GLR73229.1"/>
    <property type="molecule type" value="Genomic_DNA"/>
</dbReference>
<evidence type="ECO:0000313" key="14">
    <source>
        <dbReference type="EMBL" id="GLR73229.1"/>
    </source>
</evidence>
<dbReference type="RefSeq" id="WP_105064037.1">
    <property type="nucleotide sequence ID" value="NZ_BSOU01000001.1"/>
</dbReference>
<evidence type="ECO:0000259" key="12">
    <source>
        <dbReference type="Pfam" id="PF12241"/>
    </source>
</evidence>
<dbReference type="SUPFAM" id="SSF51735">
    <property type="entry name" value="NAD(P)-binding Rossmann-fold domains"/>
    <property type="match status" value="1"/>
</dbReference>
<keyword evidence="8" id="KW-0443">Lipid metabolism</keyword>
<dbReference type="Pfam" id="PF12241">
    <property type="entry name" value="Enoyl_reductase"/>
    <property type="match status" value="1"/>
</dbReference>
<evidence type="ECO:0000256" key="8">
    <source>
        <dbReference type="ARBA" id="ARBA00023098"/>
    </source>
</evidence>
<keyword evidence="7" id="KW-0520">NAD</keyword>
<dbReference type="InterPro" id="IPR010758">
    <property type="entry name" value="Trans-2-enoyl-CoA_reductase"/>
</dbReference>
<dbReference type="GO" id="GO:0006633">
    <property type="term" value="P:fatty acid biosynthetic process"/>
    <property type="evidence" value="ECO:0007669"/>
    <property type="project" value="UniProtKB-KW"/>
</dbReference>